<organism evidence="2 3">
    <name type="scientific">Anaerotalea alkaliphila</name>
    <dbReference type="NCBI Taxonomy" id="2662126"/>
    <lineage>
        <taxon>Bacteria</taxon>
        <taxon>Bacillati</taxon>
        <taxon>Bacillota</taxon>
        <taxon>Clostridia</taxon>
        <taxon>Eubacteriales</taxon>
        <taxon>Anaerotalea</taxon>
    </lineage>
</organism>
<keyword evidence="2" id="KW-0808">Transferase</keyword>
<evidence type="ECO:0000313" key="2">
    <source>
        <dbReference type="EMBL" id="NDL66181.1"/>
    </source>
</evidence>
<sequence length="555" mass="63506">MKSSVQARFPSGVQKEVHRGTILLELAEEFAGEFQGPIVLALVNGQLKELDNPLEEDADIEFLDTTNQDGYRTYQRSLSMLFIKAVNEVLKGIPDVQLVINFAINEGLYCVIKPFKGVTNDMLVKIRMQMDEMVRANIRFKKSIMKTTQAMEVFRNQGMMDKAELFKYRRSSHVNLYELKGFFDNLYGYMAPSTGCIWHYELHPYDEGFILQYMSKNDPTRVAPFHPDKSLFNSLKKNSQWGEIMGINNVGELNSIIANGEMNDMILVAEALMEKQIGLIADEIIHGMENKRLVFIAGPSSSGKTTFAHRLSIQLRANGVHPHIVSVDNYFVDREKTPRDEEGNYDFETLEAIDLEAFNQDMLDLMDGKQVDIPEFNFITGRREYLGKNVQLKKNGILVVEGIHCLNPKLSRSIPDAYKYKIYISALTALNIDNHNRISTTDARLVRRLVRDSWSRGADASRTITMWPSVRRGEDKFIFPYQMEADMTFNSSLIYELAVLKQYVEPLLFSVPRGTPAYLEAKRLVKFFEYFLGVTSETVPRQSLLREFIGGNFFG</sequence>
<dbReference type="InterPro" id="IPR012675">
    <property type="entry name" value="Beta-grasp_dom_sf"/>
</dbReference>
<dbReference type="CDD" id="cd01667">
    <property type="entry name" value="TGS_ThrRS"/>
    <property type="match status" value="1"/>
</dbReference>
<dbReference type="GO" id="GO:0016301">
    <property type="term" value="F:kinase activity"/>
    <property type="evidence" value="ECO:0007669"/>
    <property type="project" value="UniProtKB-KW"/>
</dbReference>
<keyword evidence="3" id="KW-1185">Reference proteome</keyword>
<dbReference type="Gene3D" id="3.10.20.30">
    <property type="match status" value="1"/>
</dbReference>
<dbReference type="SUPFAM" id="SSF52540">
    <property type="entry name" value="P-loop containing nucleoside triphosphate hydrolases"/>
    <property type="match status" value="1"/>
</dbReference>
<dbReference type="SUPFAM" id="SSF55186">
    <property type="entry name" value="ThrRS/AlaRS common domain"/>
    <property type="match status" value="1"/>
</dbReference>
<gene>
    <name evidence="2" type="ORF">GXN74_00275</name>
</gene>
<dbReference type="PANTHER" id="PTHR10285">
    <property type="entry name" value="URIDINE KINASE"/>
    <property type="match status" value="1"/>
</dbReference>
<dbReference type="RefSeq" id="WP_162368910.1">
    <property type="nucleotide sequence ID" value="NZ_JAAEEH010000001.1"/>
</dbReference>
<dbReference type="PROSITE" id="PS51880">
    <property type="entry name" value="TGS"/>
    <property type="match status" value="1"/>
</dbReference>
<accession>A0A7X5KKV8</accession>
<dbReference type="EMBL" id="JAAEEH010000001">
    <property type="protein sequence ID" value="NDL66181.1"/>
    <property type="molecule type" value="Genomic_DNA"/>
</dbReference>
<dbReference type="InterPro" id="IPR018163">
    <property type="entry name" value="Thr/Ala-tRNA-synth_IIc_edit"/>
</dbReference>
<dbReference type="Gene3D" id="3.30.980.10">
    <property type="entry name" value="Threonyl-trna Synthetase, Chain A, domain 2"/>
    <property type="match status" value="1"/>
</dbReference>
<dbReference type="CDD" id="cd02028">
    <property type="entry name" value="UMPK_like"/>
    <property type="match status" value="1"/>
</dbReference>
<keyword evidence="2" id="KW-0418">Kinase</keyword>
<dbReference type="Pfam" id="PF02824">
    <property type="entry name" value="TGS"/>
    <property type="match status" value="1"/>
</dbReference>
<evidence type="ECO:0000259" key="1">
    <source>
        <dbReference type="PROSITE" id="PS51880"/>
    </source>
</evidence>
<feature type="domain" description="TGS" evidence="1">
    <location>
        <begin position="1"/>
        <end position="64"/>
    </location>
</feature>
<dbReference type="SUPFAM" id="SSF81271">
    <property type="entry name" value="TGS-like"/>
    <property type="match status" value="1"/>
</dbReference>
<dbReference type="InterPro" id="IPR004095">
    <property type="entry name" value="TGS"/>
</dbReference>
<dbReference type="Pfam" id="PF00485">
    <property type="entry name" value="PRK"/>
    <property type="match status" value="1"/>
</dbReference>
<proteinExistence type="predicted"/>
<dbReference type="AlphaFoldDB" id="A0A7X5KKV8"/>
<name>A0A7X5KKV8_9FIRM</name>
<dbReference type="InterPro" id="IPR006083">
    <property type="entry name" value="PRK/URK"/>
</dbReference>
<dbReference type="Proteomes" id="UP000461585">
    <property type="component" value="Unassembled WGS sequence"/>
</dbReference>
<protein>
    <submittedName>
        <fullName evidence="2">Nucleoside kinase</fullName>
    </submittedName>
</protein>
<dbReference type="InterPro" id="IPR027417">
    <property type="entry name" value="P-loop_NTPase"/>
</dbReference>
<comment type="caution">
    <text evidence="2">The sequence shown here is derived from an EMBL/GenBank/DDBJ whole genome shotgun (WGS) entry which is preliminary data.</text>
</comment>
<evidence type="ECO:0000313" key="3">
    <source>
        <dbReference type="Proteomes" id="UP000461585"/>
    </source>
</evidence>
<reference evidence="2 3" key="1">
    <citation type="submission" date="2020-01" db="EMBL/GenBank/DDBJ databases">
        <title>Anaeroalcalibacter tamaniensis gen. nov., sp. nov., moderately halophilic strictly anaerobic fermenter bacterium from mud volcano of Taman peninsula.</title>
        <authorList>
            <person name="Frolova A."/>
            <person name="Merkel A.Y."/>
            <person name="Slobodkin A.I."/>
        </authorList>
    </citation>
    <scope>NUCLEOTIDE SEQUENCE [LARGE SCALE GENOMIC DNA]</scope>
    <source>
        <strain evidence="2 3">F-3ap</strain>
    </source>
</reference>
<dbReference type="Gene3D" id="3.40.50.300">
    <property type="entry name" value="P-loop containing nucleotide triphosphate hydrolases"/>
    <property type="match status" value="1"/>
</dbReference>
<dbReference type="PRINTS" id="PR00988">
    <property type="entry name" value="URIDINKINASE"/>
</dbReference>
<dbReference type="InterPro" id="IPR012676">
    <property type="entry name" value="TGS-like"/>
</dbReference>
<dbReference type="GO" id="GO:0005524">
    <property type="term" value="F:ATP binding"/>
    <property type="evidence" value="ECO:0007669"/>
    <property type="project" value="InterPro"/>
</dbReference>